<dbReference type="STRING" id="1938817.SAMN06296008_107133"/>
<dbReference type="OrthoDB" id="5755240at2"/>
<sequence>MYKNSLLAAISGITILCANTSYGAENISFSSGKSGALSVPADDAPAELTDEEIAKRFNVFYQTTFIGHSKPGMSELYSGPNSMQARYETGYTWTNSAHIGWKIAPRTEAFLNVEAVSGVPFSNLQGLGGFANGEATRAQGPDLKFYRQRAFIRHTENFSGEQSKLTEEANQFPMLVAANRLVITAGNFALLDVMDDNEFAKDPRTQFLNWGNFTHASFDYAADARGYGWGIAFEWYKENWAYRFARMTVPRTPNELVVDSQFFAHYGDNIEIERGHVIHDQPGKVRLLAYRDRQIMSRFDDALALIQTNPNLIGSQTILNSRYGEQVKMGVGINIEQHLTKNIGVYFRGMISDGQTETLAFTEADNSISTGLSFNGALWKKPTDTFGISFLQNGLSDARKSYLAAGGVSFFIGDTAGPGQTLNYAPERILETYYSWGVYKNVWLTANYQHINNPAYNADRGPANFFGVRFHAEY</sequence>
<dbReference type="Gene3D" id="2.40.160.180">
    <property type="entry name" value="Carbohydrate-selective porin OprB"/>
    <property type="match status" value="1"/>
</dbReference>
<proteinExistence type="inferred from homology"/>
<dbReference type="InterPro" id="IPR007049">
    <property type="entry name" value="Carb-sel_porin_OprB"/>
</dbReference>
<protein>
    <submittedName>
        <fullName evidence="3">Carbohydrate-selective porin, OprB family</fullName>
    </submittedName>
</protein>
<dbReference type="GO" id="GO:0015288">
    <property type="term" value="F:porin activity"/>
    <property type="evidence" value="ECO:0007669"/>
    <property type="project" value="InterPro"/>
</dbReference>
<evidence type="ECO:0000313" key="4">
    <source>
        <dbReference type="Proteomes" id="UP000192708"/>
    </source>
</evidence>
<dbReference type="GO" id="GO:0008643">
    <property type="term" value="P:carbohydrate transport"/>
    <property type="evidence" value="ECO:0007669"/>
    <property type="project" value="InterPro"/>
</dbReference>
<dbReference type="EMBL" id="FWXJ01000007">
    <property type="protein sequence ID" value="SMC55805.1"/>
    <property type="molecule type" value="Genomic_DNA"/>
</dbReference>
<gene>
    <name evidence="3" type="ORF">SAMN06296008_107133</name>
</gene>
<keyword evidence="4" id="KW-1185">Reference proteome</keyword>
<evidence type="ECO:0000256" key="2">
    <source>
        <dbReference type="RuleBase" id="RU363072"/>
    </source>
</evidence>
<evidence type="ECO:0000313" key="3">
    <source>
        <dbReference type="EMBL" id="SMC55805.1"/>
    </source>
</evidence>
<organism evidence="3 4">
    <name type="scientific">Polynucleobacter kasalickyi</name>
    <dbReference type="NCBI Taxonomy" id="1938817"/>
    <lineage>
        <taxon>Bacteria</taxon>
        <taxon>Pseudomonadati</taxon>
        <taxon>Pseudomonadota</taxon>
        <taxon>Betaproteobacteria</taxon>
        <taxon>Burkholderiales</taxon>
        <taxon>Burkholderiaceae</taxon>
        <taxon>Polynucleobacter</taxon>
    </lineage>
</organism>
<reference evidence="3 4" key="1">
    <citation type="submission" date="2017-04" db="EMBL/GenBank/DDBJ databases">
        <authorList>
            <person name="Afonso C.L."/>
            <person name="Miller P.J."/>
            <person name="Scott M.A."/>
            <person name="Spackman E."/>
            <person name="Goraichik I."/>
            <person name="Dimitrov K.M."/>
            <person name="Suarez D.L."/>
            <person name="Swayne D.E."/>
        </authorList>
    </citation>
    <scope>NUCLEOTIDE SEQUENCE [LARGE SCALE GENOMIC DNA]</scope>
    <source>
        <strain evidence="3 4">VK13</strain>
    </source>
</reference>
<dbReference type="Proteomes" id="UP000192708">
    <property type="component" value="Unassembled WGS sequence"/>
</dbReference>
<name>A0A1W2A543_9BURK</name>
<evidence type="ECO:0000256" key="1">
    <source>
        <dbReference type="ARBA" id="ARBA00008769"/>
    </source>
</evidence>
<dbReference type="GO" id="GO:0016020">
    <property type="term" value="C:membrane"/>
    <property type="evidence" value="ECO:0007669"/>
    <property type="project" value="InterPro"/>
</dbReference>
<comment type="similarity">
    <text evidence="1 2">Belongs to the OprB family.</text>
</comment>
<dbReference type="RefSeq" id="WP_084283643.1">
    <property type="nucleotide sequence ID" value="NZ_FWXJ01000007.1"/>
</dbReference>
<accession>A0A1W2A543</accession>
<dbReference type="AlphaFoldDB" id="A0A1W2A543"/>
<dbReference type="Pfam" id="PF04966">
    <property type="entry name" value="OprB"/>
    <property type="match status" value="1"/>
</dbReference>
<dbReference type="InterPro" id="IPR038673">
    <property type="entry name" value="OprB_sf"/>
</dbReference>